<gene>
    <name evidence="2" type="ORF">K458DRAFT_420752</name>
</gene>
<organism evidence="2 3">
    <name type="scientific">Lentithecium fluviatile CBS 122367</name>
    <dbReference type="NCBI Taxonomy" id="1168545"/>
    <lineage>
        <taxon>Eukaryota</taxon>
        <taxon>Fungi</taxon>
        <taxon>Dikarya</taxon>
        <taxon>Ascomycota</taxon>
        <taxon>Pezizomycotina</taxon>
        <taxon>Dothideomycetes</taxon>
        <taxon>Pleosporomycetidae</taxon>
        <taxon>Pleosporales</taxon>
        <taxon>Massarineae</taxon>
        <taxon>Lentitheciaceae</taxon>
        <taxon>Lentithecium</taxon>
    </lineage>
</organism>
<accession>A0A6G1ISL2</accession>
<dbReference type="EMBL" id="MU005592">
    <property type="protein sequence ID" value="KAF2681234.1"/>
    <property type="molecule type" value="Genomic_DNA"/>
</dbReference>
<keyword evidence="1" id="KW-0472">Membrane</keyword>
<sequence>MGCLFGPARNGLVQVRRGSWLSASCAPWGFEAWIAMIVAFLLERVPFPVRTAEHWAQA</sequence>
<evidence type="ECO:0000313" key="2">
    <source>
        <dbReference type="EMBL" id="KAF2681234.1"/>
    </source>
</evidence>
<protein>
    <submittedName>
        <fullName evidence="2">Uncharacterized protein</fullName>
    </submittedName>
</protein>
<keyword evidence="1" id="KW-0812">Transmembrane</keyword>
<evidence type="ECO:0000256" key="1">
    <source>
        <dbReference type="SAM" id="Phobius"/>
    </source>
</evidence>
<feature type="transmembrane region" description="Helical" evidence="1">
    <location>
        <begin position="20"/>
        <end position="42"/>
    </location>
</feature>
<evidence type="ECO:0000313" key="3">
    <source>
        <dbReference type="Proteomes" id="UP000799291"/>
    </source>
</evidence>
<keyword evidence="3" id="KW-1185">Reference proteome</keyword>
<dbReference type="Proteomes" id="UP000799291">
    <property type="component" value="Unassembled WGS sequence"/>
</dbReference>
<proteinExistence type="predicted"/>
<keyword evidence="1" id="KW-1133">Transmembrane helix</keyword>
<reference evidence="2" key="1">
    <citation type="journal article" date="2020" name="Stud. Mycol.">
        <title>101 Dothideomycetes genomes: a test case for predicting lifestyles and emergence of pathogens.</title>
        <authorList>
            <person name="Haridas S."/>
            <person name="Albert R."/>
            <person name="Binder M."/>
            <person name="Bloem J."/>
            <person name="Labutti K."/>
            <person name="Salamov A."/>
            <person name="Andreopoulos B."/>
            <person name="Baker S."/>
            <person name="Barry K."/>
            <person name="Bills G."/>
            <person name="Bluhm B."/>
            <person name="Cannon C."/>
            <person name="Castanera R."/>
            <person name="Culley D."/>
            <person name="Daum C."/>
            <person name="Ezra D."/>
            <person name="Gonzalez J."/>
            <person name="Henrissat B."/>
            <person name="Kuo A."/>
            <person name="Liang C."/>
            <person name="Lipzen A."/>
            <person name="Lutzoni F."/>
            <person name="Magnuson J."/>
            <person name="Mondo S."/>
            <person name="Nolan M."/>
            <person name="Ohm R."/>
            <person name="Pangilinan J."/>
            <person name="Park H.-J."/>
            <person name="Ramirez L."/>
            <person name="Alfaro M."/>
            <person name="Sun H."/>
            <person name="Tritt A."/>
            <person name="Yoshinaga Y."/>
            <person name="Zwiers L.-H."/>
            <person name="Turgeon B."/>
            <person name="Goodwin S."/>
            <person name="Spatafora J."/>
            <person name="Crous P."/>
            <person name="Grigoriev I."/>
        </authorList>
    </citation>
    <scope>NUCLEOTIDE SEQUENCE</scope>
    <source>
        <strain evidence="2">CBS 122367</strain>
    </source>
</reference>
<name>A0A6G1ISL2_9PLEO</name>
<dbReference type="AlphaFoldDB" id="A0A6G1ISL2"/>